<dbReference type="EMBL" id="BMKN01000001">
    <property type="protein sequence ID" value="GGE41429.1"/>
    <property type="molecule type" value="Genomic_DNA"/>
</dbReference>
<keyword evidence="1" id="KW-0812">Transmembrane</keyword>
<feature type="transmembrane region" description="Helical" evidence="1">
    <location>
        <begin position="30"/>
        <end position="49"/>
    </location>
</feature>
<protein>
    <submittedName>
        <fullName evidence="3">Uncharacterized protein</fullName>
    </submittedName>
</protein>
<sequence>MRTVFLLSAISLMSWTYTASAYIDPVTGSIVLQTLIGGFAALLVGLRNFRQKVFGLFGRASDTEVDGANQK</sequence>
<evidence type="ECO:0000313" key="4">
    <source>
        <dbReference type="Proteomes" id="UP000606730"/>
    </source>
</evidence>
<evidence type="ECO:0000313" key="3">
    <source>
        <dbReference type="EMBL" id="GGE41429.1"/>
    </source>
</evidence>
<dbReference type="Proteomes" id="UP000606730">
    <property type="component" value="Unassembled WGS sequence"/>
</dbReference>
<reference evidence="3" key="2">
    <citation type="submission" date="2020-09" db="EMBL/GenBank/DDBJ databases">
        <authorList>
            <person name="Sun Q."/>
            <person name="Zhou Y."/>
        </authorList>
    </citation>
    <scope>NUCLEOTIDE SEQUENCE</scope>
    <source>
        <strain evidence="3">CGMCC 1.16012</strain>
    </source>
</reference>
<dbReference type="RefSeq" id="WP_095596472.1">
    <property type="nucleotide sequence ID" value="NZ_BMKN01000001.1"/>
</dbReference>
<proteinExistence type="predicted"/>
<evidence type="ECO:0000256" key="1">
    <source>
        <dbReference type="SAM" id="Phobius"/>
    </source>
</evidence>
<dbReference type="OrthoDB" id="7411034at2"/>
<name>A0A917ABX6_9RHOB</name>
<dbReference type="AlphaFoldDB" id="A0A917ABX6"/>
<keyword evidence="1" id="KW-1133">Transmembrane helix</keyword>
<keyword evidence="1" id="KW-0472">Membrane</keyword>
<accession>A0A917ABX6</accession>
<feature type="chain" id="PRO_5037839546" evidence="2">
    <location>
        <begin position="22"/>
        <end position="71"/>
    </location>
</feature>
<keyword evidence="2" id="KW-0732">Signal</keyword>
<organism evidence="3 4">
    <name type="scientific">Actibacterium pelagium</name>
    <dbReference type="NCBI Taxonomy" id="2029103"/>
    <lineage>
        <taxon>Bacteria</taxon>
        <taxon>Pseudomonadati</taxon>
        <taxon>Pseudomonadota</taxon>
        <taxon>Alphaproteobacteria</taxon>
        <taxon>Rhodobacterales</taxon>
        <taxon>Roseobacteraceae</taxon>
        <taxon>Actibacterium</taxon>
    </lineage>
</organism>
<comment type="caution">
    <text evidence="3">The sequence shown here is derived from an EMBL/GenBank/DDBJ whole genome shotgun (WGS) entry which is preliminary data.</text>
</comment>
<feature type="signal peptide" evidence="2">
    <location>
        <begin position="1"/>
        <end position="21"/>
    </location>
</feature>
<gene>
    <name evidence="3" type="ORF">GCM10011517_06310</name>
</gene>
<keyword evidence="4" id="KW-1185">Reference proteome</keyword>
<evidence type="ECO:0000256" key="2">
    <source>
        <dbReference type="SAM" id="SignalP"/>
    </source>
</evidence>
<reference evidence="3" key="1">
    <citation type="journal article" date="2014" name="Int. J. Syst. Evol. Microbiol.">
        <title>Complete genome sequence of Corynebacterium casei LMG S-19264T (=DSM 44701T), isolated from a smear-ripened cheese.</title>
        <authorList>
            <consortium name="US DOE Joint Genome Institute (JGI-PGF)"/>
            <person name="Walter F."/>
            <person name="Albersmeier A."/>
            <person name="Kalinowski J."/>
            <person name="Ruckert C."/>
        </authorList>
    </citation>
    <scope>NUCLEOTIDE SEQUENCE</scope>
    <source>
        <strain evidence="3">CGMCC 1.16012</strain>
    </source>
</reference>